<evidence type="ECO:0000313" key="6">
    <source>
        <dbReference type="EMBL" id="AIH04110.1"/>
    </source>
</evidence>
<name>A0A075WSZ1_9BACT</name>
<dbReference type="OrthoDB" id="9801445at2"/>
<dbReference type="Gene3D" id="3.40.50.10310">
    <property type="entry name" value="Creatininase"/>
    <property type="match status" value="1"/>
</dbReference>
<dbReference type="SUPFAM" id="SSF102215">
    <property type="entry name" value="Creatininase"/>
    <property type="match status" value="1"/>
</dbReference>
<evidence type="ECO:0000256" key="5">
    <source>
        <dbReference type="ARBA" id="ARBA00024029"/>
    </source>
</evidence>
<organism evidence="6 7">
    <name type="scientific">Thermodesulfobacterium commune DSM 2178</name>
    <dbReference type="NCBI Taxonomy" id="289377"/>
    <lineage>
        <taxon>Bacteria</taxon>
        <taxon>Pseudomonadati</taxon>
        <taxon>Thermodesulfobacteriota</taxon>
        <taxon>Thermodesulfobacteria</taxon>
        <taxon>Thermodesulfobacteriales</taxon>
        <taxon>Thermodesulfobacteriaceae</taxon>
        <taxon>Thermodesulfobacterium</taxon>
    </lineage>
</organism>
<dbReference type="AlphaFoldDB" id="A0A075WSZ1"/>
<protein>
    <submittedName>
        <fullName evidence="6">Creatinine amidohydrolase</fullName>
    </submittedName>
</protein>
<dbReference type="GO" id="GO:0046872">
    <property type="term" value="F:metal ion binding"/>
    <property type="evidence" value="ECO:0007669"/>
    <property type="project" value="UniProtKB-KW"/>
</dbReference>
<comment type="cofactor">
    <cofactor evidence="1">
        <name>Zn(2+)</name>
        <dbReference type="ChEBI" id="CHEBI:29105"/>
    </cofactor>
</comment>
<dbReference type="PaxDb" id="289377-HL41_04665"/>
<dbReference type="KEGG" id="tcm:HL41_04665"/>
<evidence type="ECO:0000313" key="7">
    <source>
        <dbReference type="Proteomes" id="UP000028481"/>
    </source>
</evidence>
<dbReference type="eggNOG" id="COG1402">
    <property type="taxonomic scope" value="Bacteria"/>
</dbReference>
<dbReference type="InterPro" id="IPR024087">
    <property type="entry name" value="Creatininase-like_sf"/>
</dbReference>
<dbReference type="GO" id="GO:0009231">
    <property type="term" value="P:riboflavin biosynthetic process"/>
    <property type="evidence" value="ECO:0007669"/>
    <property type="project" value="TreeGrafter"/>
</dbReference>
<keyword evidence="7" id="KW-1185">Reference proteome</keyword>
<reference evidence="6 7" key="1">
    <citation type="journal article" date="2015" name="Genome Announc.">
        <title>Genome Sequence of a Sulfate-Reducing Thermophilic Bacterium, Thermodesulfobacterium commune DSM 2178T (Phylum Thermodesulfobacteria).</title>
        <authorList>
            <person name="Bhatnagar S."/>
            <person name="Badger J.H."/>
            <person name="Madupu R."/>
            <person name="Khouri H.M."/>
            <person name="O'Connor E.M."/>
            <person name="Robb F.T."/>
            <person name="Ward N.L."/>
            <person name="Eisen J.A."/>
        </authorList>
    </citation>
    <scope>NUCLEOTIDE SEQUENCE [LARGE SCALE GENOMIC DNA]</scope>
    <source>
        <strain evidence="6 7">DSM 2178</strain>
    </source>
</reference>
<dbReference type="InterPro" id="IPR003785">
    <property type="entry name" value="Creatininase/forma_Hydrolase"/>
</dbReference>
<dbReference type="HOGENOM" id="CLU_055029_3_1_0"/>
<dbReference type="Pfam" id="PF02633">
    <property type="entry name" value="Creatininase"/>
    <property type="match status" value="1"/>
</dbReference>
<keyword evidence="2" id="KW-0479">Metal-binding</keyword>
<gene>
    <name evidence="6" type="ORF">HL41_04665</name>
</gene>
<dbReference type="STRING" id="289377.HL41_04665"/>
<evidence type="ECO:0000256" key="4">
    <source>
        <dbReference type="ARBA" id="ARBA00022833"/>
    </source>
</evidence>
<keyword evidence="3 6" id="KW-0378">Hydrolase</keyword>
<proteinExistence type="inferred from homology"/>
<dbReference type="GO" id="GO:0016811">
    <property type="term" value="F:hydrolase activity, acting on carbon-nitrogen (but not peptide) bonds, in linear amides"/>
    <property type="evidence" value="ECO:0007669"/>
    <property type="project" value="TreeGrafter"/>
</dbReference>
<dbReference type="RefSeq" id="WP_038061730.1">
    <property type="nucleotide sequence ID" value="NZ_CP008796.1"/>
</dbReference>
<accession>A0A075WSZ1</accession>
<sequence>MLVEEITSLEFEEAKKQVKTVIFPVGSVEAHGPHLPLATDLYTIYEVCKKVAEKKKVLIAPPIYYGLCRSTSTLPGTISITGEVLKKLMINLFYQFYLCGFKNFMVLSGHAGGTHNAYLVDAAESFISLVPYCNFFVADIFQLLRPCLKNMDISEEDSHAGEWETSLMLYLKPDLVKDGGFEDYPKFPKFRVVFEKEKYWSTGIWGDPRKASVEKGKKMVEWLVEFLISEIEKMEKEFEEKCL</sequence>
<dbReference type="PANTHER" id="PTHR35005">
    <property type="entry name" value="3-DEHYDRO-SCYLLO-INOSOSE HYDROLASE"/>
    <property type="match status" value="1"/>
</dbReference>
<evidence type="ECO:0000256" key="2">
    <source>
        <dbReference type="ARBA" id="ARBA00022723"/>
    </source>
</evidence>
<dbReference type="Proteomes" id="UP000028481">
    <property type="component" value="Chromosome"/>
</dbReference>
<evidence type="ECO:0000256" key="3">
    <source>
        <dbReference type="ARBA" id="ARBA00022801"/>
    </source>
</evidence>
<dbReference type="PANTHER" id="PTHR35005:SF1">
    <property type="entry name" value="2-AMINO-5-FORMYLAMINO-6-RIBOSYLAMINOPYRIMIDIN-4(3H)-ONE 5'-MONOPHOSPHATE DEFORMYLASE"/>
    <property type="match status" value="1"/>
</dbReference>
<dbReference type="EMBL" id="CP008796">
    <property type="protein sequence ID" value="AIH04110.1"/>
    <property type="molecule type" value="Genomic_DNA"/>
</dbReference>
<keyword evidence="4" id="KW-0862">Zinc</keyword>
<evidence type="ECO:0000256" key="1">
    <source>
        <dbReference type="ARBA" id="ARBA00001947"/>
    </source>
</evidence>
<comment type="similarity">
    <text evidence="5">Belongs to the creatininase superfamily.</text>
</comment>